<name>A0A6A5X936_9PLEO</name>
<dbReference type="Proteomes" id="UP000799778">
    <property type="component" value="Unassembled WGS sequence"/>
</dbReference>
<keyword evidence="4" id="KW-1185">Reference proteome</keyword>
<feature type="transmembrane region" description="Helical" evidence="2">
    <location>
        <begin position="449"/>
        <end position="470"/>
    </location>
</feature>
<dbReference type="OrthoDB" id="3945378at2759"/>
<proteinExistence type="predicted"/>
<feature type="transmembrane region" description="Helical" evidence="2">
    <location>
        <begin position="93"/>
        <end position="111"/>
    </location>
</feature>
<dbReference type="AlphaFoldDB" id="A0A6A5X936"/>
<reference evidence="3" key="1">
    <citation type="journal article" date="2020" name="Stud. Mycol.">
        <title>101 Dothideomycetes genomes: a test case for predicting lifestyles and emergence of pathogens.</title>
        <authorList>
            <person name="Haridas S."/>
            <person name="Albert R."/>
            <person name="Binder M."/>
            <person name="Bloem J."/>
            <person name="Labutti K."/>
            <person name="Salamov A."/>
            <person name="Andreopoulos B."/>
            <person name="Baker S."/>
            <person name="Barry K."/>
            <person name="Bills G."/>
            <person name="Bluhm B."/>
            <person name="Cannon C."/>
            <person name="Castanera R."/>
            <person name="Culley D."/>
            <person name="Daum C."/>
            <person name="Ezra D."/>
            <person name="Gonzalez J."/>
            <person name="Henrissat B."/>
            <person name="Kuo A."/>
            <person name="Liang C."/>
            <person name="Lipzen A."/>
            <person name="Lutzoni F."/>
            <person name="Magnuson J."/>
            <person name="Mondo S."/>
            <person name="Nolan M."/>
            <person name="Ohm R."/>
            <person name="Pangilinan J."/>
            <person name="Park H.-J."/>
            <person name="Ramirez L."/>
            <person name="Alfaro M."/>
            <person name="Sun H."/>
            <person name="Tritt A."/>
            <person name="Yoshinaga Y."/>
            <person name="Zwiers L.-H."/>
            <person name="Turgeon B."/>
            <person name="Goodwin S."/>
            <person name="Spatafora J."/>
            <person name="Crous P."/>
            <person name="Grigoriev I."/>
        </authorList>
    </citation>
    <scope>NUCLEOTIDE SEQUENCE</scope>
    <source>
        <strain evidence="3">CBS 175.79</strain>
    </source>
</reference>
<keyword evidence="2" id="KW-1133">Transmembrane helix</keyword>
<evidence type="ECO:0000313" key="4">
    <source>
        <dbReference type="Proteomes" id="UP000799778"/>
    </source>
</evidence>
<feature type="transmembrane region" description="Helical" evidence="2">
    <location>
        <begin position="490"/>
        <end position="509"/>
    </location>
</feature>
<feature type="region of interest" description="Disordered" evidence="1">
    <location>
        <begin position="247"/>
        <end position="301"/>
    </location>
</feature>
<feature type="transmembrane region" description="Helical" evidence="2">
    <location>
        <begin position="171"/>
        <end position="195"/>
    </location>
</feature>
<dbReference type="EMBL" id="ML978078">
    <property type="protein sequence ID" value="KAF2009441.1"/>
    <property type="molecule type" value="Genomic_DNA"/>
</dbReference>
<keyword evidence="2" id="KW-0812">Transmembrane</keyword>
<dbReference type="RefSeq" id="XP_033377780.1">
    <property type="nucleotide sequence ID" value="XM_033532476.1"/>
</dbReference>
<sequence length="571" mass="65150">MYISSPNSPPLMGSSKYTYAIVTRETECGFEGNQDIYGIGIRVGIYAQILAVWFANYFLVSEAQVLRDGVTIFSVALFVVAAIYAAAPSEVHAVEIFVLLQILAYACVMGVKSKSSFTALNFKSTLMRKMLNDAINLGMVCLHIWFWWTGVDKAKETPCGTYIMYVVKTDIFGWVRIVMKILSTYILISTIYWLLDSSSRPWMLMRLAKRRRKFNAALLEWEKYNTQKNIDSQCYSTIEESAFGIDHRSDTQSNHSSHPSEHEEQQLSRQHTLSPTTNDTPEDLELGPQRNAYPTQGPPPDLEILEQVYEAEKYIVHSISASPYSAWENKKPITPFSFFRTVSAPRTLPTTGSTPRSRQHEVSSLSWAQCHYEIWKRFFTFRFSRRAFVVYSHICQSRQFNTFDIPYQIHAALLYPQSTSSKDAPSWLAVSLASTLMVTHQHAPKRVSLGWYHAIFDFAVHVILILQVELTLAWNQVSGLTELWTNVGQLIPFIIGVGGLCLVSARWVVKWWVKKNEKPPGEGNEITSCRAGRDNAVVQKEEEDDTREELFGLDIEVRERYQKWKASCSEG</sequence>
<organism evidence="3 4">
    <name type="scientific">Aaosphaeria arxii CBS 175.79</name>
    <dbReference type="NCBI Taxonomy" id="1450172"/>
    <lineage>
        <taxon>Eukaryota</taxon>
        <taxon>Fungi</taxon>
        <taxon>Dikarya</taxon>
        <taxon>Ascomycota</taxon>
        <taxon>Pezizomycotina</taxon>
        <taxon>Dothideomycetes</taxon>
        <taxon>Pleosporomycetidae</taxon>
        <taxon>Pleosporales</taxon>
        <taxon>Pleosporales incertae sedis</taxon>
        <taxon>Aaosphaeria</taxon>
    </lineage>
</organism>
<feature type="transmembrane region" description="Helical" evidence="2">
    <location>
        <begin position="39"/>
        <end position="58"/>
    </location>
</feature>
<evidence type="ECO:0000256" key="1">
    <source>
        <dbReference type="SAM" id="MobiDB-lite"/>
    </source>
</evidence>
<protein>
    <submittedName>
        <fullName evidence="3">Uncharacterized protein</fullName>
    </submittedName>
</protein>
<accession>A0A6A5X936</accession>
<feature type="transmembrane region" description="Helical" evidence="2">
    <location>
        <begin position="70"/>
        <end position="87"/>
    </location>
</feature>
<evidence type="ECO:0000313" key="3">
    <source>
        <dbReference type="EMBL" id="KAF2009441.1"/>
    </source>
</evidence>
<gene>
    <name evidence="3" type="ORF">BU24DRAFT_467819</name>
</gene>
<feature type="compositionally biased region" description="Polar residues" evidence="1">
    <location>
        <begin position="269"/>
        <end position="279"/>
    </location>
</feature>
<dbReference type="GeneID" id="54289873"/>
<evidence type="ECO:0000256" key="2">
    <source>
        <dbReference type="SAM" id="Phobius"/>
    </source>
</evidence>
<keyword evidence="2" id="KW-0472">Membrane</keyword>
<feature type="transmembrane region" description="Helical" evidence="2">
    <location>
        <begin position="131"/>
        <end position="151"/>
    </location>
</feature>